<dbReference type="InterPro" id="IPR018108">
    <property type="entry name" value="MCP_transmembrane"/>
</dbReference>
<keyword evidence="6 15" id="KW-0812">Transmembrane</keyword>
<dbReference type="PROSITE" id="PS50920">
    <property type="entry name" value="SOLCAR"/>
    <property type="match status" value="3"/>
</dbReference>
<keyword evidence="7" id="KW-0677">Repeat</keyword>
<comment type="subcellular location">
    <subcellularLocation>
        <location evidence="17">Membrane</location>
        <topology evidence="17">Multi-pass membrane protein</topology>
    </subcellularLocation>
    <subcellularLocation>
        <location evidence="1">Mitochondrion inner membrane</location>
        <topology evidence="1">Multi-pass membrane protein</topology>
    </subcellularLocation>
</comment>
<keyword evidence="8" id="KW-0999">Mitochondrion inner membrane</keyword>
<evidence type="ECO:0000313" key="19">
    <source>
        <dbReference type="Proteomes" id="UP001642483"/>
    </source>
</evidence>
<evidence type="ECO:0000313" key="18">
    <source>
        <dbReference type="EMBL" id="CAK8694098.1"/>
    </source>
</evidence>
<comment type="caution">
    <text evidence="17">Lacks conserved residue(s) required for the propagation of feature annotation.</text>
</comment>
<evidence type="ECO:0000256" key="10">
    <source>
        <dbReference type="ARBA" id="ARBA00023128"/>
    </source>
</evidence>
<comment type="similarity">
    <text evidence="2 16">Belongs to the mitochondrial carrier (TC 2.A.29) family.</text>
</comment>
<evidence type="ECO:0000256" key="13">
    <source>
        <dbReference type="ARBA" id="ARBA00024169"/>
    </source>
</evidence>
<feature type="repeat" description="Solcar" evidence="15">
    <location>
        <begin position="222"/>
        <end position="308"/>
    </location>
</feature>
<evidence type="ECO:0000256" key="5">
    <source>
        <dbReference type="ARBA" id="ARBA00022449"/>
    </source>
</evidence>
<feature type="transmembrane region" description="Helical" evidence="17">
    <location>
        <begin position="123"/>
        <end position="145"/>
    </location>
</feature>
<protein>
    <recommendedName>
        <fullName evidence="17">ADP/ATP translocase</fullName>
    </recommendedName>
    <alternativeName>
        <fullName evidence="17">ADP,ATP carrier protein</fullName>
    </alternativeName>
</protein>
<dbReference type="SUPFAM" id="SSF103506">
    <property type="entry name" value="Mitochondrial carrier"/>
    <property type="match status" value="1"/>
</dbReference>
<comment type="subunit">
    <text evidence="3 17">Monomer.</text>
</comment>
<dbReference type="InterPro" id="IPR002113">
    <property type="entry name" value="ADT_euk_type"/>
</dbReference>
<evidence type="ECO:0000256" key="1">
    <source>
        <dbReference type="ARBA" id="ARBA00004448"/>
    </source>
</evidence>
<dbReference type="EMBL" id="CAWYQH010000141">
    <property type="protein sequence ID" value="CAK8694098.1"/>
    <property type="molecule type" value="Genomic_DNA"/>
</dbReference>
<dbReference type="PRINTS" id="PR00926">
    <property type="entry name" value="MITOCARRIER"/>
</dbReference>
<feature type="repeat" description="Solcar" evidence="15">
    <location>
        <begin position="16"/>
        <end position="108"/>
    </location>
</feature>
<evidence type="ECO:0000256" key="17">
    <source>
        <dbReference type="RuleBase" id="RU368008"/>
    </source>
</evidence>
<sequence>MALFNDKNPRMQVSFFTFTRDMLVGGSAAAVAKTAIAPIERVKLLLQLQATSTQLRPENQYKGILDCLVRIPREQGFASYWRGNLTNVYRYFCTQSLNFAFKDAYKVYFCTKLNPGRDRFWRLFLSNLASGGAAGVTSMCITYPLDFARTRLSADVGTGSKRQFNGLIHCIRVVAAKEGVTGLYKGLSLSIPNVLVYRATYFGTFDTAKSLMSGNYRSPIVATWVLAQACTTVAGLIGYPLDTVRRRMVMQAGRELNQRHYKNTLDCWVKIYRTEGGLRGFYKGALSNVFRGAGSALVLVFYDEVKKVI</sequence>
<keyword evidence="4 16" id="KW-0813">Transport</keyword>
<evidence type="ECO:0000256" key="7">
    <source>
        <dbReference type="ARBA" id="ARBA00022737"/>
    </source>
</evidence>
<dbReference type="Proteomes" id="UP001642483">
    <property type="component" value="Unassembled WGS sequence"/>
</dbReference>
<keyword evidence="9 17" id="KW-1133">Transmembrane helix</keyword>
<evidence type="ECO:0000256" key="14">
    <source>
        <dbReference type="ARBA" id="ARBA00045250"/>
    </source>
</evidence>
<proteinExistence type="inferred from homology"/>
<dbReference type="Gene3D" id="1.50.40.10">
    <property type="entry name" value="Mitochondrial carrier domain"/>
    <property type="match status" value="1"/>
</dbReference>
<comment type="catalytic activity">
    <reaction evidence="12">
        <text>ADP(in) + ATP(out) = ADP(out) + ATP(in)</text>
        <dbReference type="Rhea" id="RHEA:34999"/>
        <dbReference type="ChEBI" id="CHEBI:30616"/>
        <dbReference type="ChEBI" id="CHEBI:456216"/>
    </reaction>
    <physiologicalReaction direction="left-to-right" evidence="12">
        <dbReference type="Rhea" id="RHEA:35000"/>
    </physiologicalReaction>
</comment>
<organism evidence="18 19">
    <name type="scientific">Clavelina lepadiformis</name>
    <name type="common">Light-bulb sea squirt</name>
    <name type="synonym">Ascidia lepadiformis</name>
    <dbReference type="NCBI Taxonomy" id="159417"/>
    <lineage>
        <taxon>Eukaryota</taxon>
        <taxon>Metazoa</taxon>
        <taxon>Chordata</taxon>
        <taxon>Tunicata</taxon>
        <taxon>Ascidiacea</taxon>
        <taxon>Aplousobranchia</taxon>
        <taxon>Clavelinidae</taxon>
        <taxon>Clavelina</taxon>
    </lineage>
</organism>
<dbReference type="InterPro" id="IPR002067">
    <property type="entry name" value="MCP"/>
</dbReference>
<evidence type="ECO:0000256" key="4">
    <source>
        <dbReference type="ARBA" id="ARBA00022448"/>
    </source>
</evidence>
<keyword evidence="10" id="KW-0496">Mitochondrion</keyword>
<name>A0ABP0GSQ2_CLALP</name>
<keyword evidence="5" id="KW-0050">Antiport</keyword>
<dbReference type="PANTHER" id="PTHR45635:SF14">
    <property type="entry name" value="ADP_ATP TRANSLOCASE"/>
    <property type="match status" value="1"/>
</dbReference>
<reference evidence="18 19" key="1">
    <citation type="submission" date="2024-02" db="EMBL/GenBank/DDBJ databases">
        <authorList>
            <person name="Daric V."/>
            <person name="Darras S."/>
        </authorList>
    </citation>
    <scope>NUCLEOTIDE SEQUENCE [LARGE SCALE GENOMIC DNA]</scope>
</reference>
<comment type="function">
    <text evidence="17">Catalyzes the exchange of ADP and ATP across the membrane.</text>
</comment>
<evidence type="ECO:0000256" key="2">
    <source>
        <dbReference type="ARBA" id="ARBA00006375"/>
    </source>
</evidence>
<keyword evidence="11 15" id="KW-0472">Membrane</keyword>
<evidence type="ECO:0000256" key="9">
    <source>
        <dbReference type="ARBA" id="ARBA00022989"/>
    </source>
</evidence>
<evidence type="ECO:0000256" key="6">
    <source>
        <dbReference type="ARBA" id="ARBA00022692"/>
    </source>
</evidence>
<evidence type="ECO:0000256" key="12">
    <source>
        <dbReference type="ARBA" id="ARBA00024143"/>
    </source>
</evidence>
<gene>
    <name evidence="18" type="ORF">CVLEPA_LOCUS27368</name>
</gene>
<evidence type="ECO:0000256" key="15">
    <source>
        <dbReference type="PROSITE-ProRule" id="PRU00282"/>
    </source>
</evidence>
<evidence type="ECO:0000256" key="11">
    <source>
        <dbReference type="ARBA" id="ARBA00023136"/>
    </source>
</evidence>
<evidence type="ECO:0000256" key="3">
    <source>
        <dbReference type="ARBA" id="ARBA00011245"/>
    </source>
</evidence>
<comment type="function">
    <text evidence="14">ADP:ATP antiporter that mediates import of ADP into the mitochondrial matrix for ATP synthesis, and export of ATP out to fuel the cell. Cycles between the cytoplasmic-open state (c-state) and the matrix-open state (m-state): operates by the alternating access mechanism with a single substrate-binding site intermittently exposed to either the cytosolic (c-state) or matrix (m-state) side of the inner mitochondrial membrane.</text>
</comment>
<feature type="transmembrane region" description="Helical" evidence="17">
    <location>
        <begin position="220"/>
        <end position="241"/>
    </location>
</feature>
<dbReference type="PANTHER" id="PTHR45635">
    <property type="entry name" value="ADP,ATP CARRIER PROTEIN 1-RELATED-RELATED"/>
    <property type="match status" value="1"/>
</dbReference>
<evidence type="ECO:0000256" key="16">
    <source>
        <dbReference type="RuleBase" id="RU000488"/>
    </source>
</evidence>
<keyword evidence="19" id="KW-1185">Reference proteome</keyword>
<comment type="caution">
    <text evidence="18">The sequence shown here is derived from an EMBL/GenBank/DDBJ whole genome shotgun (WGS) entry which is preliminary data.</text>
</comment>
<evidence type="ECO:0000256" key="8">
    <source>
        <dbReference type="ARBA" id="ARBA00022792"/>
    </source>
</evidence>
<dbReference type="PRINTS" id="PR00927">
    <property type="entry name" value="ADPTRNSLCASE"/>
</dbReference>
<comment type="catalytic activity">
    <reaction evidence="13">
        <text>H(+)(in) = H(+)(out)</text>
        <dbReference type="Rhea" id="RHEA:34979"/>
        <dbReference type="ChEBI" id="CHEBI:15378"/>
    </reaction>
</comment>
<accession>A0ABP0GSQ2</accession>
<dbReference type="InterPro" id="IPR023395">
    <property type="entry name" value="MCP_dom_sf"/>
</dbReference>
<dbReference type="Pfam" id="PF00153">
    <property type="entry name" value="Mito_carr"/>
    <property type="match status" value="3"/>
</dbReference>
<feature type="repeat" description="Solcar" evidence="15">
    <location>
        <begin position="122"/>
        <end position="211"/>
    </location>
</feature>